<comment type="similarity">
    <text evidence="1">Belongs to the LysR transcriptional regulatory family.</text>
</comment>
<dbReference type="GO" id="GO:0043565">
    <property type="term" value="F:sequence-specific DNA binding"/>
    <property type="evidence" value="ECO:0007669"/>
    <property type="project" value="TreeGrafter"/>
</dbReference>
<protein>
    <submittedName>
        <fullName evidence="6">Transcriptional regulator</fullName>
    </submittedName>
</protein>
<dbReference type="SUPFAM" id="SSF46785">
    <property type="entry name" value="Winged helix' DNA-binding domain"/>
    <property type="match status" value="1"/>
</dbReference>
<dbReference type="PROSITE" id="PS50931">
    <property type="entry name" value="HTH_LYSR"/>
    <property type="match status" value="1"/>
</dbReference>
<dbReference type="InterPro" id="IPR036390">
    <property type="entry name" value="WH_DNA-bd_sf"/>
</dbReference>
<evidence type="ECO:0000256" key="3">
    <source>
        <dbReference type="ARBA" id="ARBA00023125"/>
    </source>
</evidence>
<accession>A0A4Y4F113</accession>
<dbReference type="GO" id="GO:0003700">
    <property type="term" value="F:DNA-binding transcription factor activity"/>
    <property type="evidence" value="ECO:0007669"/>
    <property type="project" value="InterPro"/>
</dbReference>
<evidence type="ECO:0000256" key="2">
    <source>
        <dbReference type="ARBA" id="ARBA00023015"/>
    </source>
</evidence>
<dbReference type="GO" id="GO:0006351">
    <property type="term" value="P:DNA-templated transcription"/>
    <property type="evidence" value="ECO:0007669"/>
    <property type="project" value="TreeGrafter"/>
</dbReference>
<dbReference type="PANTHER" id="PTHR30537">
    <property type="entry name" value="HTH-TYPE TRANSCRIPTIONAL REGULATOR"/>
    <property type="match status" value="1"/>
</dbReference>
<gene>
    <name evidence="6" type="ORF">HHA01_27460</name>
</gene>
<proteinExistence type="inferred from homology"/>
<dbReference type="Pfam" id="PF03466">
    <property type="entry name" value="LysR_substrate"/>
    <property type="match status" value="1"/>
</dbReference>
<evidence type="ECO:0000313" key="6">
    <source>
        <dbReference type="EMBL" id="GED23769.1"/>
    </source>
</evidence>
<dbReference type="AlphaFoldDB" id="A0A4Y4F113"/>
<dbReference type="EMBL" id="BJOC01000049">
    <property type="protein sequence ID" value="GED23769.1"/>
    <property type="molecule type" value="Genomic_DNA"/>
</dbReference>
<evidence type="ECO:0000256" key="1">
    <source>
        <dbReference type="ARBA" id="ARBA00009437"/>
    </source>
</evidence>
<comment type="caution">
    <text evidence="6">The sequence shown here is derived from an EMBL/GenBank/DDBJ whole genome shotgun (WGS) entry which is preliminary data.</text>
</comment>
<evidence type="ECO:0000313" key="7">
    <source>
        <dbReference type="Proteomes" id="UP000319812"/>
    </source>
</evidence>
<reference evidence="6 7" key="1">
    <citation type="submission" date="2019-06" db="EMBL/GenBank/DDBJ databases">
        <title>Whole genome shotgun sequence of Halomonas halmophila NBRC 15537.</title>
        <authorList>
            <person name="Hosoyama A."/>
            <person name="Uohara A."/>
            <person name="Ohji S."/>
            <person name="Ichikawa N."/>
        </authorList>
    </citation>
    <scope>NUCLEOTIDE SEQUENCE [LARGE SCALE GENOMIC DNA]</scope>
    <source>
        <strain evidence="6 7">NBRC 15537</strain>
    </source>
</reference>
<dbReference type="FunFam" id="1.10.10.10:FF:000038">
    <property type="entry name" value="Glycine cleavage system transcriptional activator"/>
    <property type="match status" value="1"/>
</dbReference>
<dbReference type="Gene3D" id="3.40.190.10">
    <property type="entry name" value="Periplasmic binding protein-like II"/>
    <property type="match status" value="2"/>
</dbReference>
<dbReference type="SUPFAM" id="SSF53850">
    <property type="entry name" value="Periplasmic binding protein-like II"/>
    <property type="match status" value="1"/>
</dbReference>
<feature type="domain" description="HTH lysR-type" evidence="5">
    <location>
        <begin position="1"/>
        <end position="64"/>
    </location>
</feature>
<evidence type="ECO:0000256" key="4">
    <source>
        <dbReference type="ARBA" id="ARBA00023163"/>
    </source>
</evidence>
<dbReference type="PRINTS" id="PR00039">
    <property type="entry name" value="HTHLYSR"/>
</dbReference>
<dbReference type="OrthoDB" id="6787458at2"/>
<dbReference type="FunFam" id="3.40.190.10:FF:000017">
    <property type="entry name" value="Glycine cleavage system transcriptional activator"/>
    <property type="match status" value="1"/>
</dbReference>
<dbReference type="InterPro" id="IPR005119">
    <property type="entry name" value="LysR_subst-bd"/>
</dbReference>
<dbReference type="Proteomes" id="UP000319812">
    <property type="component" value="Unassembled WGS sequence"/>
</dbReference>
<dbReference type="Gene3D" id="1.10.10.10">
    <property type="entry name" value="Winged helix-like DNA-binding domain superfamily/Winged helix DNA-binding domain"/>
    <property type="match status" value="1"/>
</dbReference>
<dbReference type="InterPro" id="IPR058163">
    <property type="entry name" value="LysR-type_TF_proteobact-type"/>
</dbReference>
<name>A0A4Y4F113_9GAMM</name>
<dbReference type="PANTHER" id="PTHR30537:SF26">
    <property type="entry name" value="GLYCINE CLEAVAGE SYSTEM TRANSCRIPTIONAL ACTIVATOR"/>
    <property type="match status" value="1"/>
</dbReference>
<dbReference type="RefSeq" id="WP_141321756.1">
    <property type="nucleotide sequence ID" value="NZ_BJOC01000049.1"/>
</dbReference>
<sequence length="301" mass="34219">MSARHLPATMTMQCFEAAARHLSFTRAADELSITQSAVSKQVAQLEGYLQHKLFRRVRRNLVLTPEGSLYLTEVRRILSQIEMSAHSIMTYRGQAEALRVACLPTFGARWLARQLPAFLEANPRLDLSVHDHVEAFDLERENIEVAIFHGHGHWPNLECHKLFEEEVVAVAAPDYRARQPAQHAADLAERRLLHLATRPDAWHRWFADQHIASEHSYHGTRFETFQMLIRTAMSGGGLALVPRFFVADELAAGRLVLAWPHVMRGPDAYYLVYPEHLGELPRVRRFVDHLLACAAADTPVD</sequence>
<keyword evidence="3" id="KW-0238">DNA-binding</keyword>
<organism evidence="6 7">
    <name type="scientific">Halomonas halmophila</name>
    <dbReference type="NCBI Taxonomy" id="252"/>
    <lineage>
        <taxon>Bacteria</taxon>
        <taxon>Pseudomonadati</taxon>
        <taxon>Pseudomonadota</taxon>
        <taxon>Gammaproteobacteria</taxon>
        <taxon>Oceanospirillales</taxon>
        <taxon>Halomonadaceae</taxon>
        <taxon>Halomonas</taxon>
    </lineage>
</organism>
<evidence type="ECO:0000259" key="5">
    <source>
        <dbReference type="PROSITE" id="PS50931"/>
    </source>
</evidence>
<keyword evidence="4" id="KW-0804">Transcription</keyword>
<dbReference type="InterPro" id="IPR036388">
    <property type="entry name" value="WH-like_DNA-bd_sf"/>
</dbReference>
<dbReference type="InterPro" id="IPR000847">
    <property type="entry name" value="LysR_HTH_N"/>
</dbReference>
<dbReference type="Pfam" id="PF00126">
    <property type="entry name" value="HTH_1"/>
    <property type="match status" value="1"/>
</dbReference>
<keyword evidence="2" id="KW-0805">Transcription regulation</keyword>
<keyword evidence="7" id="KW-1185">Reference proteome</keyword>